<name>A0A5B7K7J8_PORTR</name>
<comment type="caution">
    <text evidence="1">The sequence shown here is derived from an EMBL/GenBank/DDBJ whole genome shotgun (WGS) entry which is preliminary data.</text>
</comment>
<protein>
    <submittedName>
        <fullName evidence="1">Uncharacterized protein</fullName>
    </submittedName>
</protein>
<proteinExistence type="predicted"/>
<evidence type="ECO:0000313" key="2">
    <source>
        <dbReference type="Proteomes" id="UP000324222"/>
    </source>
</evidence>
<gene>
    <name evidence="1" type="ORF">E2C01_098176</name>
</gene>
<organism evidence="1 2">
    <name type="scientific">Portunus trituberculatus</name>
    <name type="common">Swimming crab</name>
    <name type="synonym">Neptunus trituberculatus</name>
    <dbReference type="NCBI Taxonomy" id="210409"/>
    <lineage>
        <taxon>Eukaryota</taxon>
        <taxon>Metazoa</taxon>
        <taxon>Ecdysozoa</taxon>
        <taxon>Arthropoda</taxon>
        <taxon>Crustacea</taxon>
        <taxon>Multicrustacea</taxon>
        <taxon>Malacostraca</taxon>
        <taxon>Eumalacostraca</taxon>
        <taxon>Eucarida</taxon>
        <taxon>Decapoda</taxon>
        <taxon>Pleocyemata</taxon>
        <taxon>Brachyura</taxon>
        <taxon>Eubrachyura</taxon>
        <taxon>Portunoidea</taxon>
        <taxon>Portunidae</taxon>
        <taxon>Portuninae</taxon>
        <taxon>Portunus</taxon>
    </lineage>
</organism>
<keyword evidence="2" id="KW-1185">Reference proteome</keyword>
<accession>A0A5B7K7J8</accession>
<dbReference type="EMBL" id="VSRR010132091">
    <property type="protein sequence ID" value="MPD02584.1"/>
    <property type="molecule type" value="Genomic_DNA"/>
</dbReference>
<evidence type="ECO:0000313" key="1">
    <source>
        <dbReference type="EMBL" id="MPD02584.1"/>
    </source>
</evidence>
<reference evidence="1 2" key="1">
    <citation type="submission" date="2019-05" db="EMBL/GenBank/DDBJ databases">
        <title>Another draft genome of Portunus trituberculatus and its Hox gene families provides insights of decapod evolution.</title>
        <authorList>
            <person name="Jeong J.-H."/>
            <person name="Song I."/>
            <person name="Kim S."/>
            <person name="Choi T."/>
            <person name="Kim D."/>
            <person name="Ryu S."/>
            <person name="Kim W."/>
        </authorList>
    </citation>
    <scope>NUCLEOTIDE SEQUENCE [LARGE SCALE GENOMIC DNA]</scope>
    <source>
        <tissue evidence="1">Muscle</tissue>
    </source>
</reference>
<dbReference type="AlphaFoldDB" id="A0A5B7K7J8"/>
<dbReference type="Proteomes" id="UP000324222">
    <property type="component" value="Unassembled WGS sequence"/>
</dbReference>
<sequence>MPCAAQAHPIPRYRGSQCAVESFKATNNGVCITSDPAGLSAPRITLSEKLLGLASQTAVSEAAALTCAAQAHPVPAHSEKLDLSGAAAGRTATLSCQAQAYPTPEYR</sequence>